<reference evidence="6 7" key="1">
    <citation type="submission" date="2019-02" db="EMBL/GenBank/DDBJ databases">
        <title>Marinobacter halodurans sp. nov., a marine bacterium isolated from sea tidal flat.</title>
        <authorList>
            <person name="Yoo Y."/>
            <person name="Lee D.W."/>
            <person name="Kim B.S."/>
            <person name="Kim J.-J."/>
        </authorList>
    </citation>
    <scope>NUCLEOTIDE SEQUENCE [LARGE SCALE GENOMIC DNA]</scope>
    <source>
        <strain evidence="6 7">YJ-S3-2</strain>
    </source>
</reference>
<comment type="catalytic activity">
    <reaction evidence="2">
        <text>2 GTP = 3',3'-c-di-GMP + 2 diphosphate</text>
        <dbReference type="Rhea" id="RHEA:24898"/>
        <dbReference type="ChEBI" id="CHEBI:33019"/>
        <dbReference type="ChEBI" id="CHEBI:37565"/>
        <dbReference type="ChEBI" id="CHEBI:58805"/>
        <dbReference type="EC" id="2.7.7.65"/>
    </reaction>
</comment>
<evidence type="ECO:0000256" key="3">
    <source>
        <dbReference type="PROSITE-ProRule" id="PRU00169"/>
    </source>
</evidence>
<dbReference type="InterPro" id="IPR050469">
    <property type="entry name" value="Diguanylate_Cyclase"/>
</dbReference>
<evidence type="ECO:0000259" key="4">
    <source>
        <dbReference type="PROSITE" id="PS50110"/>
    </source>
</evidence>
<dbReference type="InterPro" id="IPR043128">
    <property type="entry name" value="Rev_trsase/Diguanyl_cyclase"/>
</dbReference>
<dbReference type="PANTHER" id="PTHR45138">
    <property type="entry name" value="REGULATORY COMPONENTS OF SENSORY TRANSDUCTION SYSTEM"/>
    <property type="match status" value="1"/>
</dbReference>
<evidence type="ECO:0000256" key="2">
    <source>
        <dbReference type="ARBA" id="ARBA00034247"/>
    </source>
</evidence>
<organism evidence="6 7">
    <name type="scientific">Marinobacter halodurans</name>
    <dbReference type="NCBI Taxonomy" id="2528979"/>
    <lineage>
        <taxon>Bacteria</taxon>
        <taxon>Pseudomonadati</taxon>
        <taxon>Pseudomonadota</taxon>
        <taxon>Gammaproteobacteria</taxon>
        <taxon>Pseudomonadales</taxon>
        <taxon>Marinobacteraceae</taxon>
        <taxon>Marinobacter</taxon>
    </lineage>
</organism>
<dbReference type="Gene3D" id="3.40.50.2300">
    <property type="match status" value="2"/>
</dbReference>
<dbReference type="PROSITE" id="PS50110">
    <property type="entry name" value="RESPONSE_REGULATORY"/>
    <property type="match status" value="2"/>
</dbReference>
<accession>A0ABY1ZP70</accession>
<dbReference type="EMBL" id="SJDL01000004">
    <property type="protein sequence ID" value="TBW58499.1"/>
    <property type="molecule type" value="Genomic_DNA"/>
</dbReference>
<protein>
    <recommendedName>
        <fullName evidence="1">diguanylate cyclase</fullName>
        <ecNumber evidence="1">2.7.7.65</ecNumber>
    </recommendedName>
</protein>
<evidence type="ECO:0000259" key="5">
    <source>
        <dbReference type="PROSITE" id="PS50887"/>
    </source>
</evidence>
<dbReference type="RefSeq" id="WP_131479182.1">
    <property type="nucleotide sequence ID" value="NZ_SJDL01000004.1"/>
</dbReference>
<dbReference type="Pfam" id="PF00990">
    <property type="entry name" value="GGDEF"/>
    <property type="match status" value="1"/>
</dbReference>
<feature type="domain" description="GGDEF" evidence="5">
    <location>
        <begin position="406"/>
        <end position="537"/>
    </location>
</feature>
<dbReference type="InterPro" id="IPR000160">
    <property type="entry name" value="GGDEF_dom"/>
</dbReference>
<dbReference type="SUPFAM" id="SSF52172">
    <property type="entry name" value="CheY-like"/>
    <property type="match status" value="2"/>
</dbReference>
<dbReference type="EC" id="2.7.7.65" evidence="1"/>
<dbReference type="PROSITE" id="PS50887">
    <property type="entry name" value="GGDEF"/>
    <property type="match status" value="1"/>
</dbReference>
<dbReference type="CDD" id="cd01949">
    <property type="entry name" value="GGDEF"/>
    <property type="match status" value="1"/>
</dbReference>
<proteinExistence type="predicted"/>
<dbReference type="InterPro" id="IPR029787">
    <property type="entry name" value="Nucleotide_cyclase"/>
</dbReference>
<keyword evidence="7" id="KW-1185">Reference proteome</keyword>
<sequence length="537" mass="60674">MTDDNQKEKLKQHFARRVTTQARVVLDTWQKVKESDSQAEILHRDLSTATEKLVRYAQRFEMVRHASAGEALLGILQRWAPDTALSDAVRHELQGAMDQLSQCTLRRTDQDLDEAPRTYLRTPVYVALCELEMAHRLIKQLEFFGFRAAAFEDAESLLDACSRHKPETILMDVNFGGSELAGIATVEALQERHDTPIPVIFMSDEDGSIETRLRASRCGGEEFFFPSVDPGQLIEKIETYTHGNTVEPYRVLVLDDSRAQAKFMENVLTRAGMTAHIITDPMQIIHALEAFSPEIIVLDMYMPGCTGMEIARVIRQQDRLHSVPIIYLSAEDDVSKQLHAMSLGGDDFLTKPIDPKHLIATIHNRGRRARSLLALMIRDSLTGLYNHTHTLHLLDQEIVKAKQKDQPLCFAMLDIDYFKKINDTYGHPIGDRVLRSLSMFLKQRLRKTDHIGRYGGEEFALILPNTRESDAKNVINEIRERFAELQQPAGTQEFRVTFSCGVATWQGESAQSLCERADGALYDAKGLGRNTVVSAGH</sequence>
<dbReference type="Pfam" id="PF00072">
    <property type="entry name" value="Response_reg"/>
    <property type="match status" value="2"/>
</dbReference>
<evidence type="ECO:0000313" key="7">
    <source>
        <dbReference type="Proteomes" id="UP000313645"/>
    </source>
</evidence>
<comment type="caution">
    <text evidence="6">The sequence shown here is derived from an EMBL/GenBank/DDBJ whole genome shotgun (WGS) entry which is preliminary data.</text>
</comment>
<dbReference type="SUPFAM" id="SSF55073">
    <property type="entry name" value="Nucleotide cyclase"/>
    <property type="match status" value="1"/>
</dbReference>
<feature type="modified residue" description="4-aspartylphosphate" evidence="3">
    <location>
        <position position="172"/>
    </location>
</feature>
<feature type="domain" description="Response regulatory" evidence="4">
    <location>
        <begin position="123"/>
        <end position="241"/>
    </location>
</feature>
<dbReference type="InterPro" id="IPR011006">
    <property type="entry name" value="CheY-like_superfamily"/>
</dbReference>
<dbReference type="Proteomes" id="UP000313645">
    <property type="component" value="Unassembled WGS sequence"/>
</dbReference>
<name>A0ABY1ZP70_9GAMM</name>
<evidence type="ECO:0000313" key="6">
    <source>
        <dbReference type="EMBL" id="TBW58499.1"/>
    </source>
</evidence>
<gene>
    <name evidence="6" type="ORF">EZI54_03705</name>
</gene>
<dbReference type="Gene3D" id="3.30.70.270">
    <property type="match status" value="1"/>
</dbReference>
<dbReference type="SMART" id="SM00267">
    <property type="entry name" value="GGDEF"/>
    <property type="match status" value="1"/>
</dbReference>
<dbReference type="NCBIfam" id="TIGR00254">
    <property type="entry name" value="GGDEF"/>
    <property type="match status" value="1"/>
</dbReference>
<evidence type="ECO:0000256" key="1">
    <source>
        <dbReference type="ARBA" id="ARBA00012528"/>
    </source>
</evidence>
<dbReference type="SMART" id="SM00448">
    <property type="entry name" value="REC"/>
    <property type="match status" value="2"/>
</dbReference>
<feature type="domain" description="Response regulatory" evidence="4">
    <location>
        <begin position="250"/>
        <end position="366"/>
    </location>
</feature>
<feature type="modified residue" description="4-aspartylphosphate" evidence="3">
    <location>
        <position position="299"/>
    </location>
</feature>
<keyword evidence="3" id="KW-0597">Phosphoprotein</keyword>
<dbReference type="PANTHER" id="PTHR45138:SF9">
    <property type="entry name" value="DIGUANYLATE CYCLASE DGCM-RELATED"/>
    <property type="match status" value="1"/>
</dbReference>
<dbReference type="InterPro" id="IPR001789">
    <property type="entry name" value="Sig_transdc_resp-reg_receiver"/>
</dbReference>